<dbReference type="NCBIfam" id="TIGR02551">
    <property type="entry name" value="SpaO_YscQ"/>
    <property type="match status" value="1"/>
</dbReference>
<dbReference type="Gene3D" id="2.30.330.10">
    <property type="entry name" value="SpoA-like"/>
    <property type="match status" value="1"/>
</dbReference>
<dbReference type="SUPFAM" id="SSF101801">
    <property type="entry name" value="Surface presentation of antigens (SPOA)"/>
    <property type="match status" value="1"/>
</dbReference>
<dbReference type="InterPro" id="IPR001172">
    <property type="entry name" value="FliN_T3SS_HrcQb"/>
</dbReference>
<dbReference type="InterPro" id="IPR036429">
    <property type="entry name" value="SpoA-like_sf"/>
</dbReference>
<sequence>MSSRLVLPKLTREEMAYRNLISLFGAGCRFKLGAGDWRLSLEIAREASGTYWLDTDWGGGRVLLGADTALFGRWLRQILPEAELAVMPEALALAVLEHLLTTLAASFEKAGKRALRLNAAGFEPKPFQGAHHYRFRLESLTNGETIQGTLSFDIVSLSFLAAWLKVGQLDITLQDWDTLSVPLRFEAGWLELKASELQGLAVQDILLPDECLIQRNQATQTLTVRVADRFAFNANLDGSRLTVIEPLRNIMAENPAPTDSESVPLDQLSVRISFDLGERSLTFAELRALQPGRVFDLGRDVRRAVTIRANGRPVGEGELVEVDGRVGVAVLRLNPPAAEHE</sequence>
<evidence type="ECO:0000313" key="3">
    <source>
        <dbReference type="EMBL" id="MDK2123500.1"/>
    </source>
</evidence>
<comment type="similarity">
    <text evidence="1">Belongs to the FliN/MopA/SpaO family.</text>
</comment>
<gene>
    <name evidence="3" type="primary">sctQ</name>
    <name evidence="3" type="ORF">PZA18_05495</name>
</gene>
<evidence type="ECO:0000259" key="2">
    <source>
        <dbReference type="Pfam" id="PF01052"/>
    </source>
</evidence>
<accession>A0ABT7DTU2</accession>
<dbReference type="Pfam" id="PF01052">
    <property type="entry name" value="FliMN_C"/>
    <property type="match status" value="1"/>
</dbReference>
<evidence type="ECO:0000256" key="1">
    <source>
        <dbReference type="ARBA" id="ARBA00009226"/>
    </source>
</evidence>
<dbReference type="RefSeq" id="WP_284099800.1">
    <property type="nucleotide sequence ID" value="NZ_JARRAF010000005.1"/>
</dbReference>
<dbReference type="PANTHER" id="PTHR30034:SF6">
    <property type="entry name" value="YOP PROTEINS TRANSLOCATION PROTEIN Q"/>
    <property type="match status" value="1"/>
</dbReference>
<protein>
    <submittedName>
        <fullName evidence="3">Type III secretion system cytoplasmic ring protein SctQ</fullName>
    </submittedName>
</protein>
<name>A0ABT7DTU2_9NEIS</name>
<dbReference type="PRINTS" id="PR00956">
    <property type="entry name" value="FLGMOTORFLIN"/>
</dbReference>
<dbReference type="InterPro" id="IPR001543">
    <property type="entry name" value="FliN-like_C"/>
</dbReference>
<organism evidence="3 4">
    <name type="scientific">Parachitinimonas caeni</name>
    <dbReference type="NCBI Taxonomy" id="3031301"/>
    <lineage>
        <taxon>Bacteria</taxon>
        <taxon>Pseudomonadati</taxon>
        <taxon>Pseudomonadota</taxon>
        <taxon>Betaproteobacteria</taxon>
        <taxon>Neisseriales</taxon>
        <taxon>Chitinibacteraceae</taxon>
        <taxon>Parachitinimonas</taxon>
    </lineage>
</organism>
<feature type="domain" description="Flagellar motor switch protein FliN-like C-terminal" evidence="2">
    <location>
        <begin position="265"/>
        <end position="332"/>
    </location>
</feature>
<dbReference type="Proteomes" id="UP001172778">
    <property type="component" value="Unassembled WGS sequence"/>
</dbReference>
<proteinExistence type="inferred from homology"/>
<dbReference type="InterPro" id="IPR013385">
    <property type="entry name" value="T3SS_SpaO/YscQ/SpaO"/>
</dbReference>
<dbReference type="PANTHER" id="PTHR30034">
    <property type="entry name" value="FLAGELLAR MOTOR SWITCH PROTEIN FLIM"/>
    <property type="match status" value="1"/>
</dbReference>
<dbReference type="EMBL" id="JARRAF010000005">
    <property type="protein sequence ID" value="MDK2123500.1"/>
    <property type="molecule type" value="Genomic_DNA"/>
</dbReference>
<comment type="caution">
    <text evidence="3">The sequence shown here is derived from an EMBL/GenBank/DDBJ whole genome shotgun (WGS) entry which is preliminary data.</text>
</comment>
<evidence type="ECO:0000313" key="4">
    <source>
        <dbReference type="Proteomes" id="UP001172778"/>
    </source>
</evidence>
<reference evidence="3" key="1">
    <citation type="submission" date="2023-03" db="EMBL/GenBank/DDBJ databases">
        <title>Chitinimonas shenzhenensis gen. nov., sp. nov., a novel member of family Burkholderiaceae isolated from activated sludge collected in Shen Zhen, China.</title>
        <authorList>
            <person name="Wang X."/>
        </authorList>
    </citation>
    <scope>NUCLEOTIDE SEQUENCE</scope>
    <source>
        <strain evidence="3">DQS-5</strain>
    </source>
</reference>
<keyword evidence="4" id="KW-1185">Reference proteome</keyword>